<evidence type="ECO:0000313" key="3">
    <source>
        <dbReference type="Proteomes" id="UP000324255"/>
    </source>
</evidence>
<feature type="compositionally biased region" description="Basic and acidic residues" evidence="1">
    <location>
        <begin position="65"/>
        <end position="75"/>
    </location>
</feature>
<evidence type="ECO:0008006" key="4">
    <source>
        <dbReference type="Google" id="ProtNLM"/>
    </source>
</evidence>
<evidence type="ECO:0000256" key="1">
    <source>
        <dbReference type="SAM" id="MobiDB-lite"/>
    </source>
</evidence>
<dbReference type="AlphaFoldDB" id="A0AB34CDN0"/>
<sequence length="85" mass="9818">MWITLCVTAYNSGFCCGMQRTRFFLQFMGCACLTTPYNAPPSTRHTGNGKRVERFRRLTRRRKTSEKEVDSEGGKRNIRHLATGR</sequence>
<name>A0AB34CDN0_9GAMM</name>
<reference evidence="2 3" key="1">
    <citation type="submission" date="2019-09" db="EMBL/GenBank/DDBJ databases">
        <title>Genomic diversity of phyloplane-associated Pantoea species in Pakistan cotton crop.</title>
        <authorList>
            <person name="Tufail M.R."/>
            <person name="Cook D.R."/>
        </authorList>
    </citation>
    <scope>NUCLEOTIDE SEQUENCE [LARGE SCALE GENOMIC DNA]</scope>
    <source>
        <strain evidence="2 3">B_8</strain>
    </source>
</reference>
<accession>A0AB34CDN0</accession>
<dbReference type="EMBL" id="VWVM01000032">
    <property type="protein sequence ID" value="KAA6118323.1"/>
    <property type="molecule type" value="Genomic_DNA"/>
</dbReference>
<comment type="caution">
    <text evidence="2">The sequence shown here is derived from an EMBL/GenBank/DDBJ whole genome shotgun (WGS) entry which is preliminary data.</text>
</comment>
<proteinExistence type="predicted"/>
<feature type="region of interest" description="Disordered" evidence="1">
    <location>
        <begin position="41"/>
        <end position="85"/>
    </location>
</feature>
<evidence type="ECO:0000313" key="2">
    <source>
        <dbReference type="EMBL" id="KAA6118323.1"/>
    </source>
</evidence>
<organism evidence="2 3">
    <name type="scientific">Candidatus Pantoea gossypiicola</name>
    <dbReference type="NCBI Taxonomy" id="2608008"/>
    <lineage>
        <taxon>Bacteria</taxon>
        <taxon>Pseudomonadati</taxon>
        <taxon>Pseudomonadota</taxon>
        <taxon>Gammaproteobacteria</taxon>
        <taxon>Enterobacterales</taxon>
        <taxon>Erwiniaceae</taxon>
        <taxon>Pantoea</taxon>
    </lineage>
</organism>
<keyword evidence="3" id="KW-1185">Reference proteome</keyword>
<gene>
    <name evidence="2" type="ORF">F3I20_22880</name>
</gene>
<protein>
    <recommendedName>
        <fullName evidence="4">Secreted protein</fullName>
    </recommendedName>
</protein>
<dbReference type="Proteomes" id="UP000324255">
    <property type="component" value="Unassembled WGS sequence"/>
</dbReference>